<dbReference type="Proteomes" id="UP000015105">
    <property type="component" value="Chromosome 1D"/>
</dbReference>
<reference evidence="1" key="4">
    <citation type="submission" date="2019-03" db="UniProtKB">
        <authorList>
            <consortium name="EnsemblPlants"/>
        </authorList>
    </citation>
    <scope>IDENTIFICATION</scope>
</reference>
<reference evidence="1" key="3">
    <citation type="journal article" date="2017" name="Nature">
        <title>Genome sequence of the progenitor of the wheat D genome Aegilops tauschii.</title>
        <authorList>
            <person name="Luo M.C."/>
            <person name="Gu Y.Q."/>
            <person name="Puiu D."/>
            <person name="Wang H."/>
            <person name="Twardziok S.O."/>
            <person name="Deal K.R."/>
            <person name="Huo N."/>
            <person name="Zhu T."/>
            <person name="Wang L."/>
            <person name="Wang Y."/>
            <person name="McGuire P.E."/>
            <person name="Liu S."/>
            <person name="Long H."/>
            <person name="Ramasamy R.K."/>
            <person name="Rodriguez J.C."/>
            <person name="Van S.L."/>
            <person name="Yuan L."/>
            <person name="Wang Z."/>
            <person name="Xia Z."/>
            <person name="Xiao L."/>
            <person name="Anderson O.D."/>
            <person name="Ouyang S."/>
            <person name="Liang Y."/>
            <person name="Zimin A.V."/>
            <person name="Pertea G."/>
            <person name="Qi P."/>
            <person name="Bennetzen J.L."/>
            <person name="Dai X."/>
            <person name="Dawson M.W."/>
            <person name="Muller H.G."/>
            <person name="Kugler K."/>
            <person name="Rivarola-Duarte L."/>
            <person name="Spannagl M."/>
            <person name="Mayer K.F.X."/>
            <person name="Lu F.H."/>
            <person name="Bevan M.W."/>
            <person name="Leroy P."/>
            <person name="Li P."/>
            <person name="You F.M."/>
            <person name="Sun Q."/>
            <person name="Liu Z."/>
            <person name="Lyons E."/>
            <person name="Wicker T."/>
            <person name="Salzberg S.L."/>
            <person name="Devos K.M."/>
            <person name="Dvorak J."/>
        </authorList>
    </citation>
    <scope>NUCLEOTIDE SEQUENCE [LARGE SCALE GENOMIC DNA]</scope>
    <source>
        <strain evidence="1">cv. AL8/78</strain>
    </source>
</reference>
<reference evidence="1" key="5">
    <citation type="journal article" date="2021" name="G3 (Bethesda)">
        <title>Aegilops tauschii genome assembly Aet v5.0 features greater sequence contiguity and improved annotation.</title>
        <authorList>
            <person name="Wang L."/>
            <person name="Zhu T."/>
            <person name="Rodriguez J.C."/>
            <person name="Deal K.R."/>
            <person name="Dubcovsky J."/>
            <person name="McGuire P.E."/>
            <person name="Lux T."/>
            <person name="Spannagl M."/>
            <person name="Mayer K.F.X."/>
            <person name="Baldrich P."/>
            <person name="Meyers B.C."/>
            <person name="Huo N."/>
            <person name="Gu Y.Q."/>
            <person name="Zhou H."/>
            <person name="Devos K.M."/>
            <person name="Bennetzen J.L."/>
            <person name="Unver T."/>
            <person name="Budak H."/>
            <person name="Gulick P.J."/>
            <person name="Galiba G."/>
            <person name="Kalapos B."/>
            <person name="Nelson D.R."/>
            <person name="Li P."/>
            <person name="You F.M."/>
            <person name="Luo M.C."/>
            <person name="Dvorak J."/>
        </authorList>
    </citation>
    <scope>NUCLEOTIDE SEQUENCE [LARGE SCALE GENOMIC DNA]</scope>
    <source>
        <strain evidence="1">cv. AL8/78</strain>
    </source>
</reference>
<organism evidence="1 2">
    <name type="scientific">Aegilops tauschii subsp. strangulata</name>
    <name type="common">Goatgrass</name>
    <dbReference type="NCBI Taxonomy" id="200361"/>
    <lineage>
        <taxon>Eukaryota</taxon>
        <taxon>Viridiplantae</taxon>
        <taxon>Streptophyta</taxon>
        <taxon>Embryophyta</taxon>
        <taxon>Tracheophyta</taxon>
        <taxon>Spermatophyta</taxon>
        <taxon>Magnoliopsida</taxon>
        <taxon>Liliopsida</taxon>
        <taxon>Poales</taxon>
        <taxon>Poaceae</taxon>
        <taxon>BOP clade</taxon>
        <taxon>Pooideae</taxon>
        <taxon>Triticodae</taxon>
        <taxon>Triticeae</taxon>
        <taxon>Triticinae</taxon>
        <taxon>Aegilops</taxon>
    </lineage>
</organism>
<evidence type="ECO:0000313" key="1">
    <source>
        <dbReference type="EnsemblPlants" id="AET1Gv20957800.5"/>
    </source>
</evidence>
<proteinExistence type="predicted"/>
<reference evidence="2" key="1">
    <citation type="journal article" date="2014" name="Science">
        <title>Ancient hybridizations among the ancestral genomes of bread wheat.</title>
        <authorList>
            <consortium name="International Wheat Genome Sequencing Consortium,"/>
            <person name="Marcussen T."/>
            <person name="Sandve S.R."/>
            <person name="Heier L."/>
            <person name="Spannagl M."/>
            <person name="Pfeifer M."/>
            <person name="Jakobsen K.S."/>
            <person name="Wulff B.B."/>
            <person name="Steuernagel B."/>
            <person name="Mayer K.F."/>
            <person name="Olsen O.A."/>
        </authorList>
    </citation>
    <scope>NUCLEOTIDE SEQUENCE [LARGE SCALE GENOMIC DNA]</scope>
    <source>
        <strain evidence="2">cv. AL8/78</strain>
    </source>
</reference>
<accession>A0A452ZX88</accession>
<dbReference type="AlphaFoldDB" id="A0A452ZX88"/>
<dbReference type="EnsemblPlants" id="AET1Gv20957800.5">
    <property type="protein sequence ID" value="AET1Gv20957800.5"/>
    <property type="gene ID" value="AET1Gv20957800"/>
</dbReference>
<keyword evidence="2" id="KW-1185">Reference proteome</keyword>
<dbReference type="Gramene" id="AET1Gv20957800.5">
    <property type="protein sequence ID" value="AET1Gv20957800.5"/>
    <property type="gene ID" value="AET1Gv20957800"/>
</dbReference>
<evidence type="ECO:0000313" key="2">
    <source>
        <dbReference type="Proteomes" id="UP000015105"/>
    </source>
</evidence>
<sequence>RSSKTHHKNYRFLIQCHLLGLLPVHCLHGPLLSIWLSMERTTATVPQQPSRRAILHMPSSCRLLLPPCSRQPTLLPAMARAQVVPLAEVAARPLYGSAQSPAFLLSLALMVAVSG</sequence>
<name>A0A452ZX88_AEGTS</name>
<reference evidence="2" key="2">
    <citation type="journal article" date="2017" name="Nat. Plants">
        <title>The Aegilops tauschii genome reveals multiple impacts of transposons.</title>
        <authorList>
            <person name="Zhao G."/>
            <person name="Zou C."/>
            <person name="Li K."/>
            <person name="Wang K."/>
            <person name="Li T."/>
            <person name="Gao L."/>
            <person name="Zhang X."/>
            <person name="Wang H."/>
            <person name="Yang Z."/>
            <person name="Liu X."/>
            <person name="Jiang W."/>
            <person name="Mao L."/>
            <person name="Kong X."/>
            <person name="Jiao Y."/>
            <person name="Jia J."/>
        </authorList>
    </citation>
    <scope>NUCLEOTIDE SEQUENCE [LARGE SCALE GENOMIC DNA]</scope>
    <source>
        <strain evidence="2">cv. AL8/78</strain>
    </source>
</reference>
<protein>
    <submittedName>
        <fullName evidence="1">Uncharacterized protein</fullName>
    </submittedName>
</protein>